<sequence>MSEKLIKESRKVFMHMASLFYEMKINTLKEIRLDEVDVLMEDDAFMEGIYKESIKNAGAAFKKVVRAEYYEQGHSVKMVDKEVVLITLRVNHKRR</sequence>
<dbReference type="AlphaFoldDB" id="A0A2N4YSJ2"/>
<accession>A0A2N4YSJ2</accession>
<reference evidence="3 4" key="1">
    <citation type="submission" date="2017-11" db="EMBL/GenBank/DDBJ databases">
        <authorList>
            <person name="Han C.G."/>
        </authorList>
    </citation>
    <scope>NUCLEOTIDE SEQUENCE [LARGE SCALE GENOMIC DNA]</scope>
    <source>
        <strain evidence="2 4">A5</strain>
        <strain evidence="1 3">A8</strain>
    </source>
</reference>
<reference evidence="3 4" key="2">
    <citation type="submission" date="2018-01" db="EMBL/GenBank/DDBJ databases">
        <title>Genomic study of Klebsiella pneumoniae.</title>
        <authorList>
            <person name="Yang Y."/>
            <person name="Bicalho R."/>
        </authorList>
    </citation>
    <scope>NUCLEOTIDE SEQUENCE [LARGE SCALE GENOMIC DNA]</scope>
    <source>
        <strain evidence="2 4">A5</strain>
        <strain evidence="1 3">A8</strain>
    </source>
</reference>
<proteinExistence type="predicted"/>
<evidence type="ECO:0000313" key="3">
    <source>
        <dbReference type="Proteomes" id="UP000234412"/>
    </source>
</evidence>
<gene>
    <name evidence="2" type="ORF">CWM98_38965</name>
    <name evidence="1" type="ORF">CWN47_30330</name>
</gene>
<evidence type="ECO:0000313" key="4">
    <source>
        <dbReference type="Proteomes" id="UP000234473"/>
    </source>
</evidence>
<evidence type="ECO:0000313" key="1">
    <source>
        <dbReference type="EMBL" id="PLM90547.1"/>
    </source>
</evidence>
<dbReference type="EMBL" id="PIDP01001650">
    <property type="protein sequence ID" value="PLM90547.1"/>
    <property type="molecule type" value="Genomic_DNA"/>
</dbReference>
<evidence type="ECO:0000313" key="2">
    <source>
        <dbReference type="EMBL" id="PLP33909.1"/>
    </source>
</evidence>
<dbReference type="EMBL" id="PICB01003506">
    <property type="protein sequence ID" value="PLP33909.1"/>
    <property type="molecule type" value="Genomic_DNA"/>
</dbReference>
<dbReference type="Proteomes" id="UP000234473">
    <property type="component" value="Unassembled WGS sequence"/>
</dbReference>
<organism evidence="1 3">
    <name type="scientific">Klebsiella variicola</name>
    <dbReference type="NCBI Taxonomy" id="244366"/>
    <lineage>
        <taxon>Bacteria</taxon>
        <taxon>Pseudomonadati</taxon>
        <taxon>Pseudomonadota</taxon>
        <taxon>Gammaproteobacteria</taxon>
        <taxon>Enterobacterales</taxon>
        <taxon>Enterobacteriaceae</taxon>
        <taxon>Klebsiella/Raoultella group</taxon>
        <taxon>Klebsiella</taxon>
        <taxon>Klebsiella pneumoniae complex</taxon>
    </lineage>
</organism>
<dbReference type="Proteomes" id="UP000234412">
    <property type="component" value="Unassembled WGS sequence"/>
</dbReference>
<name>A0A2N4YSJ2_KLEVA</name>
<comment type="caution">
    <text evidence="1">The sequence shown here is derived from an EMBL/GenBank/DDBJ whole genome shotgun (WGS) entry which is preliminary data.</text>
</comment>
<protein>
    <submittedName>
        <fullName evidence="1">Uncharacterized protein</fullName>
    </submittedName>
</protein>